<reference evidence="8 9" key="1">
    <citation type="submission" date="2020-07" db="EMBL/GenBank/DDBJ databases">
        <title>Pusillimonas sp. nov., isolated from poultry manure in Taiwan.</title>
        <authorList>
            <person name="Lin S.-Y."/>
            <person name="Tang Y.-S."/>
            <person name="Young C.-C."/>
        </authorList>
    </citation>
    <scope>NUCLEOTIDE SEQUENCE [LARGE SCALE GENOMIC DNA]</scope>
    <source>
        <strain evidence="8 9">CC-YST705</strain>
    </source>
</reference>
<organism evidence="8 9">
    <name type="scientific">Mesopusillimonas faecipullorum</name>
    <dbReference type="NCBI Taxonomy" id="2755040"/>
    <lineage>
        <taxon>Bacteria</taxon>
        <taxon>Pseudomonadati</taxon>
        <taxon>Pseudomonadota</taxon>
        <taxon>Betaproteobacteria</taxon>
        <taxon>Burkholderiales</taxon>
        <taxon>Alcaligenaceae</taxon>
        <taxon>Mesopusillimonas</taxon>
    </lineage>
</organism>
<dbReference type="SMART" id="SM00448">
    <property type="entry name" value="REC"/>
    <property type="match status" value="1"/>
</dbReference>
<proteinExistence type="predicted"/>
<dbReference type="SUPFAM" id="SSF52172">
    <property type="entry name" value="CheY-like"/>
    <property type="match status" value="1"/>
</dbReference>
<dbReference type="PROSITE" id="PS50110">
    <property type="entry name" value="RESPONSE_REGULATORY"/>
    <property type="match status" value="1"/>
</dbReference>
<keyword evidence="9" id="KW-1185">Reference proteome</keyword>
<accession>A0ABS8CBK2</accession>
<feature type="domain" description="OmpR/PhoB-type" evidence="7">
    <location>
        <begin position="124"/>
        <end position="222"/>
    </location>
</feature>
<dbReference type="PANTHER" id="PTHR48111">
    <property type="entry name" value="REGULATOR OF RPOS"/>
    <property type="match status" value="1"/>
</dbReference>
<dbReference type="InterPro" id="IPR016032">
    <property type="entry name" value="Sig_transdc_resp-reg_C-effctor"/>
</dbReference>
<dbReference type="SUPFAM" id="SSF46894">
    <property type="entry name" value="C-terminal effector domain of the bipartite response regulators"/>
    <property type="match status" value="1"/>
</dbReference>
<evidence type="ECO:0000259" key="6">
    <source>
        <dbReference type="PROSITE" id="PS50110"/>
    </source>
</evidence>
<feature type="DNA-binding region" description="OmpR/PhoB-type" evidence="5">
    <location>
        <begin position="124"/>
        <end position="222"/>
    </location>
</feature>
<dbReference type="SMART" id="SM00862">
    <property type="entry name" value="Trans_reg_C"/>
    <property type="match status" value="1"/>
</dbReference>
<keyword evidence="2 5" id="KW-0238">DNA-binding</keyword>
<dbReference type="PANTHER" id="PTHR48111:SF67">
    <property type="entry name" value="TRANSCRIPTIONAL REGULATORY PROTEIN TCTD"/>
    <property type="match status" value="1"/>
</dbReference>
<dbReference type="InterPro" id="IPR001789">
    <property type="entry name" value="Sig_transdc_resp-reg_receiver"/>
</dbReference>
<evidence type="ECO:0000256" key="3">
    <source>
        <dbReference type="ARBA" id="ARBA00023163"/>
    </source>
</evidence>
<dbReference type="InterPro" id="IPR039420">
    <property type="entry name" value="WalR-like"/>
</dbReference>
<dbReference type="InterPro" id="IPR001867">
    <property type="entry name" value="OmpR/PhoB-type_DNA-bd"/>
</dbReference>
<dbReference type="InterPro" id="IPR011006">
    <property type="entry name" value="CheY-like_superfamily"/>
</dbReference>
<keyword evidence="4" id="KW-0597">Phosphoprotein</keyword>
<dbReference type="EMBL" id="JACDXW010000003">
    <property type="protein sequence ID" value="MCB5363412.1"/>
    <property type="molecule type" value="Genomic_DNA"/>
</dbReference>
<evidence type="ECO:0000313" key="9">
    <source>
        <dbReference type="Proteomes" id="UP000776983"/>
    </source>
</evidence>
<dbReference type="Proteomes" id="UP000776983">
    <property type="component" value="Unassembled WGS sequence"/>
</dbReference>
<dbReference type="RefSeq" id="WP_226953761.1">
    <property type="nucleotide sequence ID" value="NZ_JACDXW010000003.1"/>
</dbReference>
<evidence type="ECO:0000256" key="4">
    <source>
        <dbReference type="PROSITE-ProRule" id="PRU00169"/>
    </source>
</evidence>
<dbReference type="InterPro" id="IPR036388">
    <property type="entry name" value="WH-like_DNA-bd_sf"/>
</dbReference>
<dbReference type="CDD" id="cd17624">
    <property type="entry name" value="REC_OmpR_PmrA-like"/>
    <property type="match status" value="1"/>
</dbReference>
<dbReference type="Gene3D" id="1.10.10.10">
    <property type="entry name" value="Winged helix-like DNA-binding domain superfamily/Winged helix DNA-binding domain"/>
    <property type="match status" value="1"/>
</dbReference>
<keyword evidence="1" id="KW-0805">Transcription regulation</keyword>
<evidence type="ECO:0000313" key="8">
    <source>
        <dbReference type="EMBL" id="MCB5363412.1"/>
    </source>
</evidence>
<gene>
    <name evidence="8" type="ORF">H0484_06585</name>
</gene>
<dbReference type="Pfam" id="PF00486">
    <property type="entry name" value="Trans_reg_C"/>
    <property type="match status" value="1"/>
</dbReference>
<feature type="domain" description="Response regulatory" evidence="6">
    <location>
        <begin position="2"/>
        <end position="117"/>
    </location>
</feature>
<evidence type="ECO:0000259" key="7">
    <source>
        <dbReference type="PROSITE" id="PS51755"/>
    </source>
</evidence>
<keyword evidence="3" id="KW-0804">Transcription</keyword>
<protein>
    <submittedName>
        <fullName evidence="8">Response regulator transcription factor</fullName>
    </submittedName>
</protein>
<evidence type="ECO:0000256" key="5">
    <source>
        <dbReference type="PROSITE-ProRule" id="PRU01091"/>
    </source>
</evidence>
<dbReference type="Gene3D" id="6.10.250.690">
    <property type="match status" value="1"/>
</dbReference>
<dbReference type="CDD" id="cd00383">
    <property type="entry name" value="trans_reg_C"/>
    <property type="match status" value="1"/>
</dbReference>
<evidence type="ECO:0000256" key="1">
    <source>
        <dbReference type="ARBA" id="ARBA00023015"/>
    </source>
</evidence>
<dbReference type="Gene3D" id="3.40.50.2300">
    <property type="match status" value="1"/>
</dbReference>
<feature type="modified residue" description="4-aspartylphosphate" evidence="4">
    <location>
        <position position="51"/>
    </location>
</feature>
<evidence type="ECO:0000256" key="2">
    <source>
        <dbReference type="ARBA" id="ARBA00023125"/>
    </source>
</evidence>
<name>A0ABS8CBK2_9BURK</name>
<comment type="caution">
    <text evidence="8">The sequence shown here is derived from an EMBL/GenBank/DDBJ whole genome shotgun (WGS) entry which is preliminary data.</text>
</comment>
<dbReference type="Pfam" id="PF00072">
    <property type="entry name" value="Response_reg"/>
    <property type="match status" value="1"/>
</dbReference>
<sequence>MKLLVIEDHPSLRALLVEHLQHQGFAVDAVMSGQDALAAQRTTQYDAMILDLGLPDMDGLRVLEQRACGHHGPLPCIVLTARDAVESRISSLNAGADDYMLKPFDIRELEARVRAVLRRASRSTATLTCGNLHFEPQSRHACVDGNMLDLSRRETMLLEALLLASPRIVVKEFLEEQLYTSSESVTLNAIEALVSRLRRKLSTSGAQASIHTVRGIGYRLAPVSAHATND</sequence>
<dbReference type="PROSITE" id="PS51755">
    <property type="entry name" value="OMPR_PHOB"/>
    <property type="match status" value="1"/>
</dbReference>